<dbReference type="Proteomes" id="UP000502498">
    <property type="component" value="Chromosome"/>
</dbReference>
<dbReference type="InterPro" id="IPR006094">
    <property type="entry name" value="Oxid_FAD_bind_N"/>
</dbReference>
<keyword evidence="3" id="KW-0285">Flavoprotein</keyword>
<comment type="similarity">
    <text evidence="2">Belongs to the oxygen-dependent FAD-linked oxidoreductase family.</text>
</comment>
<reference evidence="8 9" key="1">
    <citation type="submission" date="2020-05" db="EMBL/GenBank/DDBJ databases">
        <title>Strain PA2F3 complete genome.</title>
        <authorList>
            <person name="Kim Y.-S."/>
            <person name="Kim S.-J."/>
            <person name="Jung H.-k."/>
            <person name="Kim S.-E."/>
            <person name="Kim K.-H."/>
        </authorList>
    </citation>
    <scope>NUCLEOTIDE SEQUENCE [LARGE SCALE GENOMIC DNA]</scope>
    <source>
        <strain evidence="8 9">PA2F3</strain>
    </source>
</reference>
<dbReference type="RefSeq" id="WP_172989176.1">
    <property type="nucleotide sequence ID" value="NZ_CP054038.1"/>
</dbReference>
<accession>A0A7D4PL95</accession>
<dbReference type="InterPro" id="IPR016169">
    <property type="entry name" value="FAD-bd_PCMH_sub2"/>
</dbReference>
<evidence type="ECO:0000256" key="3">
    <source>
        <dbReference type="ARBA" id="ARBA00022630"/>
    </source>
</evidence>
<comment type="cofactor">
    <cofactor evidence="1">
        <name>FAD</name>
        <dbReference type="ChEBI" id="CHEBI:57692"/>
    </cofactor>
</comment>
<dbReference type="GO" id="GO:0016491">
    <property type="term" value="F:oxidoreductase activity"/>
    <property type="evidence" value="ECO:0007669"/>
    <property type="project" value="UniProtKB-KW"/>
</dbReference>
<evidence type="ECO:0000256" key="2">
    <source>
        <dbReference type="ARBA" id="ARBA00005466"/>
    </source>
</evidence>
<dbReference type="InterPro" id="IPR016167">
    <property type="entry name" value="FAD-bd_PCMH_sub1"/>
</dbReference>
<evidence type="ECO:0000256" key="5">
    <source>
        <dbReference type="ARBA" id="ARBA00023002"/>
    </source>
</evidence>
<feature type="compositionally biased region" description="Basic and acidic residues" evidence="6">
    <location>
        <begin position="1"/>
        <end position="11"/>
    </location>
</feature>
<dbReference type="InterPro" id="IPR036318">
    <property type="entry name" value="FAD-bd_PCMH-like_sf"/>
</dbReference>
<dbReference type="AlphaFoldDB" id="A0A7D4PL95"/>
<keyword evidence="4" id="KW-0274">FAD</keyword>
<dbReference type="PROSITE" id="PS51387">
    <property type="entry name" value="FAD_PCMH"/>
    <property type="match status" value="1"/>
</dbReference>
<organism evidence="8 9">
    <name type="scientific">Microbacterium hominis</name>
    <dbReference type="NCBI Taxonomy" id="162426"/>
    <lineage>
        <taxon>Bacteria</taxon>
        <taxon>Bacillati</taxon>
        <taxon>Actinomycetota</taxon>
        <taxon>Actinomycetes</taxon>
        <taxon>Micrococcales</taxon>
        <taxon>Microbacteriaceae</taxon>
        <taxon>Microbacterium</taxon>
    </lineage>
</organism>
<evidence type="ECO:0000256" key="1">
    <source>
        <dbReference type="ARBA" id="ARBA00001974"/>
    </source>
</evidence>
<evidence type="ECO:0000256" key="6">
    <source>
        <dbReference type="SAM" id="MobiDB-lite"/>
    </source>
</evidence>
<dbReference type="PANTHER" id="PTHR42973:SF39">
    <property type="entry name" value="FAD-BINDING PCMH-TYPE DOMAIN-CONTAINING PROTEIN"/>
    <property type="match status" value="1"/>
</dbReference>
<name>A0A7D4PL95_9MICO</name>
<evidence type="ECO:0000256" key="4">
    <source>
        <dbReference type="ARBA" id="ARBA00022827"/>
    </source>
</evidence>
<dbReference type="SUPFAM" id="SSF56176">
    <property type="entry name" value="FAD-binding/transporter-associated domain-like"/>
    <property type="match status" value="1"/>
</dbReference>
<dbReference type="PANTHER" id="PTHR42973">
    <property type="entry name" value="BINDING OXIDOREDUCTASE, PUTATIVE (AFU_ORTHOLOGUE AFUA_1G17690)-RELATED"/>
    <property type="match status" value="1"/>
</dbReference>
<dbReference type="PROSITE" id="PS00862">
    <property type="entry name" value="OX2_COVAL_FAD"/>
    <property type="match status" value="1"/>
</dbReference>
<gene>
    <name evidence="8" type="ORF">HQM25_04610</name>
</gene>
<dbReference type="EMBL" id="CP054038">
    <property type="protein sequence ID" value="QKJ18735.1"/>
    <property type="molecule type" value="Genomic_DNA"/>
</dbReference>
<feature type="region of interest" description="Disordered" evidence="6">
    <location>
        <begin position="1"/>
        <end position="23"/>
    </location>
</feature>
<sequence>MTLENTLDRAAGHPGPGRPPLRTADRLRLLLGDRAVLAGHADYDRMRTPWNLAIDQRPFAVVQPESAEEVVDAVRAAAACGLRVAAQSTGHAAAALADTDLSTTLLVSLARLRGVTVDAERRTARVLGGTVWNDVLEAAAPYGLTALHGSAGDVSVAGYSLSGGVSFYARRHGLAVGAVRAAQMVTADGTLVRASAEENPDLFWAVRGGSGAFGVVVSLEIDLLPYPDVYAGMLMWDAARAADVAHAWARWTATAPESATTALRILHFPPLPELPPFLAGRSLVVIDGAILATDEAASDLLQPLRDLAPEMDTFARIPAAGLVQVHMDPPGPTPALTGHAMLAGLPAEAVDAFVASAATPGLFIAELRHVGAAAALRPEGGGAVAALEGDYLAHTVAMVPAPEAAAGAVAATSAGIAALSPWHADALALTFVDGGGANRAPGFGASLPRLRELKHAYDPEDRFAAGQPL</sequence>
<feature type="domain" description="FAD-binding PCMH-type" evidence="7">
    <location>
        <begin position="54"/>
        <end position="226"/>
    </location>
</feature>
<dbReference type="InterPro" id="IPR006093">
    <property type="entry name" value="Oxy_OxRdtase_FAD_BS"/>
</dbReference>
<dbReference type="InterPro" id="IPR050416">
    <property type="entry name" value="FAD-linked_Oxidoreductase"/>
</dbReference>
<dbReference type="Gene3D" id="3.30.43.10">
    <property type="entry name" value="Uridine Diphospho-n-acetylenolpyruvylglucosamine Reductase, domain 2"/>
    <property type="match status" value="1"/>
</dbReference>
<evidence type="ECO:0000313" key="8">
    <source>
        <dbReference type="EMBL" id="QKJ18735.1"/>
    </source>
</evidence>
<evidence type="ECO:0000313" key="9">
    <source>
        <dbReference type="Proteomes" id="UP000502498"/>
    </source>
</evidence>
<protein>
    <submittedName>
        <fullName evidence="8">FAD-binding oxidoreductase</fullName>
    </submittedName>
</protein>
<keyword evidence="5" id="KW-0560">Oxidoreductase</keyword>
<dbReference type="Pfam" id="PF01565">
    <property type="entry name" value="FAD_binding_4"/>
    <property type="match status" value="1"/>
</dbReference>
<dbReference type="InterPro" id="IPR016166">
    <property type="entry name" value="FAD-bd_PCMH"/>
</dbReference>
<dbReference type="Gene3D" id="3.40.462.20">
    <property type="match status" value="1"/>
</dbReference>
<dbReference type="Gene3D" id="3.30.465.10">
    <property type="match status" value="1"/>
</dbReference>
<proteinExistence type="inferred from homology"/>
<dbReference type="GO" id="GO:0071949">
    <property type="term" value="F:FAD binding"/>
    <property type="evidence" value="ECO:0007669"/>
    <property type="project" value="InterPro"/>
</dbReference>
<evidence type="ECO:0000259" key="7">
    <source>
        <dbReference type="PROSITE" id="PS51387"/>
    </source>
</evidence>